<gene>
    <name evidence="2" type="ORF">U6C28_06535</name>
</gene>
<organism evidence="2 3">
    <name type="scientific">Lysinibacillus irui</name>
    <dbReference type="NCBI Taxonomy" id="2998077"/>
    <lineage>
        <taxon>Bacteria</taxon>
        <taxon>Bacillati</taxon>
        <taxon>Bacillota</taxon>
        <taxon>Bacilli</taxon>
        <taxon>Bacillales</taxon>
        <taxon>Bacillaceae</taxon>
        <taxon>Lysinibacillus</taxon>
    </lineage>
</organism>
<dbReference type="InterPro" id="IPR028259">
    <property type="entry name" value="AP2-like_int_N"/>
</dbReference>
<evidence type="ECO:0000259" key="1">
    <source>
        <dbReference type="Pfam" id="PF14657"/>
    </source>
</evidence>
<dbReference type="GO" id="GO:0003677">
    <property type="term" value="F:DNA binding"/>
    <property type="evidence" value="ECO:0007669"/>
    <property type="project" value="UniProtKB-KW"/>
</dbReference>
<protein>
    <submittedName>
        <fullName evidence="2">Arm DNA-binding domain-containing protein</fullName>
    </submittedName>
</protein>
<dbReference type="RefSeq" id="WP_322611084.1">
    <property type="nucleotide sequence ID" value="NZ_JAXLNX010000006.1"/>
</dbReference>
<keyword evidence="3" id="KW-1185">Reference proteome</keyword>
<reference evidence="2 3" key="1">
    <citation type="submission" date="2023-12" db="EMBL/GenBank/DDBJ databases">
        <title>Genome comparison identifies genes involved in endophytic behavior of Lysinibacillus irui and provides insights into its role as a plant-growth promoting bacterium.</title>
        <authorList>
            <person name="Hilario S."/>
            <person name="Matos I."/>
            <person name="Goncalves M.F.M."/>
            <person name="Pardo C.A."/>
            <person name="Santos M.J."/>
        </authorList>
    </citation>
    <scope>NUCLEOTIDE SEQUENCE [LARGE SCALE GENOMIC DNA]</scope>
    <source>
        <strain evidence="2 3">B3</strain>
    </source>
</reference>
<dbReference type="Pfam" id="PF14657">
    <property type="entry name" value="Arm-DNA-bind_4"/>
    <property type="match status" value="1"/>
</dbReference>
<accession>A0ABU5NIV1</accession>
<comment type="caution">
    <text evidence="2">The sequence shown here is derived from an EMBL/GenBank/DDBJ whole genome shotgun (WGS) entry which is preliminary data.</text>
</comment>
<keyword evidence="2" id="KW-0238">DNA-binding</keyword>
<evidence type="ECO:0000313" key="3">
    <source>
        <dbReference type="Proteomes" id="UP001289615"/>
    </source>
</evidence>
<dbReference type="EMBL" id="JAXUIA010000003">
    <property type="protein sequence ID" value="MEA0975954.1"/>
    <property type="molecule type" value="Genomic_DNA"/>
</dbReference>
<evidence type="ECO:0000313" key="2">
    <source>
        <dbReference type="EMBL" id="MEA0975954.1"/>
    </source>
</evidence>
<name>A0ABU5NIV1_9BACI</name>
<dbReference type="Proteomes" id="UP001289615">
    <property type="component" value="Unassembled WGS sequence"/>
</dbReference>
<proteinExistence type="predicted"/>
<feature type="domain" description="AP2-like integrase N-terminal" evidence="1">
    <location>
        <begin position="2"/>
        <end position="26"/>
    </location>
</feature>
<sequence>MKRGFKTLKEAELALARLKLDIANGTYKKKRAETYQEVYDLWVVQYENTVEESTFVKTTGILKIIFCLHWGSTKLKSLLWTYVKSISMSGREI</sequence>